<dbReference type="SUPFAM" id="SSF111038">
    <property type="entry name" value="YjbQ-like"/>
    <property type="match status" value="1"/>
</dbReference>
<dbReference type="PROSITE" id="PS01314">
    <property type="entry name" value="UPF0047"/>
    <property type="match status" value="1"/>
</dbReference>
<protein>
    <recommendedName>
        <fullName evidence="4">Secondary thiamine-phosphate synthase enzyme</fullName>
    </recommendedName>
</protein>
<sequence>MLATASMNMNVSAKGSGMGKAMCSPRPLGTIAPVVRNAHPVPAQGMRTLVGRLNTERPVSTAQSIAGERSTSAPAAARPTEWLQKVIQLPPYDRGCHVITRTIYNALPEINEFDVGIANLFVMHTSASLTINENASPDVPPDLNDALDRLAPERAPYRHTDEGPDDMPAHVKSSLMGASLMLPISHGRFGMGTWQGIYLNEHRNYGGSRRIMITIQGQKRADGRKYPGSVW</sequence>
<dbReference type="Proteomes" id="UP000815325">
    <property type="component" value="Unassembled WGS sequence"/>
</dbReference>
<dbReference type="InterPro" id="IPR001602">
    <property type="entry name" value="UPF0047_YjbQ-like"/>
</dbReference>
<dbReference type="NCBIfam" id="TIGR00149">
    <property type="entry name" value="TIGR00149_YjbQ"/>
    <property type="match status" value="1"/>
</dbReference>
<dbReference type="Gene3D" id="2.60.120.460">
    <property type="entry name" value="YjbQ-like"/>
    <property type="match status" value="1"/>
</dbReference>
<keyword evidence="3" id="KW-1185">Reference proteome</keyword>
<organism evidence="2 3">
    <name type="scientific">Dunaliella salina</name>
    <name type="common">Green alga</name>
    <name type="synonym">Protococcus salinus</name>
    <dbReference type="NCBI Taxonomy" id="3046"/>
    <lineage>
        <taxon>Eukaryota</taxon>
        <taxon>Viridiplantae</taxon>
        <taxon>Chlorophyta</taxon>
        <taxon>core chlorophytes</taxon>
        <taxon>Chlorophyceae</taxon>
        <taxon>CS clade</taxon>
        <taxon>Chlamydomonadales</taxon>
        <taxon>Dunaliellaceae</taxon>
        <taxon>Dunaliella</taxon>
    </lineage>
</organism>
<proteinExistence type="inferred from homology"/>
<accession>A0ABQ7GPP0</accession>
<gene>
    <name evidence="2" type="ORF">DUNSADRAFT_5729</name>
</gene>
<evidence type="ECO:0008006" key="4">
    <source>
        <dbReference type="Google" id="ProtNLM"/>
    </source>
</evidence>
<comment type="similarity">
    <text evidence="1">Belongs to the UPF0047 family.</text>
</comment>
<evidence type="ECO:0000313" key="2">
    <source>
        <dbReference type="EMBL" id="KAF5836576.1"/>
    </source>
</evidence>
<dbReference type="InterPro" id="IPR035917">
    <property type="entry name" value="YjbQ-like_sf"/>
</dbReference>
<evidence type="ECO:0000313" key="3">
    <source>
        <dbReference type="Proteomes" id="UP000815325"/>
    </source>
</evidence>
<comment type="caution">
    <text evidence="2">The sequence shown here is derived from an EMBL/GenBank/DDBJ whole genome shotgun (WGS) entry which is preliminary data.</text>
</comment>
<reference evidence="2" key="1">
    <citation type="submission" date="2017-08" db="EMBL/GenBank/DDBJ databases">
        <authorList>
            <person name="Polle J.E."/>
            <person name="Barry K."/>
            <person name="Cushman J."/>
            <person name="Schmutz J."/>
            <person name="Tran D."/>
            <person name="Hathwaick L.T."/>
            <person name="Yim W.C."/>
            <person name="Jenkins J."/>
            <person name="Mckie-Krisberg Z.M."/>
            <person name="Prochnik S."/>
            <person name="Lindquist E."/>
            <person name="Dockter R.B."/>
            <person name="Adam C."/>
            <person name="Molina H."/>
            <person name="Bunkerborg J."/>
            <person name="Jin E."/>
            <person name="Buchheim M."/>
            <person name="Magnuson J."/>
        </authorList>
    </citation>
    <scope>NUCLEOTIDE SEQUENCE</scope>
    <source>
        <strain evidence="2">CCAP 19/18</strain>
    </source>
</reference>
<dbReference type="PANTHER" id="PTHR30615:SF8">
    <property type="entry name" value="UPF0047 PROTEIN C4A8.02C"/>
    <property type="match status" value="1"/>
</dbReference>
<dbReference type="Pfam" id="PF01894">
    <property type="entry name" value="YjbQ"/>
    <property type="match status" value="1"/>
</dbReference>
<dbReference type="PANTHER" id="PTHR30615">
    <property type="entry name" value="UNCHARACTERIZED PROTEIN YJBQ-RELATED"/>
    <property type="match status" value="1"/>
</dbReference>
<name>A0ABQ7GPP0_DUNSA</name>
<dbReference type="EMBL" id="MU069654">
    <property type="protein sequence ID" value="KAF5836576.1"/>
    <property type="molecule type" value="Genomic_DNA"/>
</dbReference>
<evidence type="ECO:0000256" key="1">
    <source>
        <dbReference type="ARBA" id="ARBA00005534"/>
    </source>
</evidence>